<dbReference type="OrthoDB" id="10477050at2759"/>
<evidence type="ECO:0000313" key="1">
    <source>
        <dbReference type="EMBL" id="GFQ64951.1"/>
    </source>
</evidence>
<dbReference type="AlphaFoldDB" id="A0A8X6K839"/>
<name>A0A8X6K839_TRICU</name>
<reference evidence="1" key="1">
    <citation type="submission" date="2020-07" db="EMBL/GenBank/DDBJ databases">
        <title>Multicomponent nature underlies the extraordinary mechanical properties of spider dragline silk.</title>
        <authorList>
            <person name="Kono N."/>
            <person name="Nakamura H."/>
            <person name="Mori M."/>
            <person name="Yoshida Y."/>
            <person name="Ohtoshi R."/>
            <person name="Malay A.D."/>
            <person name="Moran D.A.P."/>
            <person name="Tomita M."/>
            <person name="Numata K."/>
            <person name="Arakawa K."/>
        </authorList>
    </citation>
    <scope>NUCLEOTIDE SEQUENCE</scope>
</reference>
<comment type="caution">
    <text evidence="1">The sequence shown here is derived from an EMBL/GenBank/DDBJ whole genome shotgun (WGS) entry which is preliminary data.</text>
</comment>
<evidence type="ECO:0000313" key="2">
    <source>
        <dbReference type="Proteomes" id="UP000887116"/>
    </source>
</evidence>
<organism evidence="1 2">
    <name type="scientific">Trichonephila clavata</name>
    <name type="common">Joro spider</name>
    <name type="synonym">Nephila clavata</name>
    <dbReference type="NCBI Taxonomy" id="2740835"/>
    <lineage>
        <taxon>Eukaryota</taxon>
        <taxon>Metazoa</taxon>
        <taxon>Ecdysozoa</taxon>
        <taxon>Arthropoda</taxon>
        <taxon>Chelicerata</taxon>
        <taxon>Arachnida</taxon>
        <taxon>Araneae</taxon>
        <taxon>Araneomorphae</taxon>
        <taxon>Entelegynae</taxon>
        <taxon>Araneoidea</taxon>
        <taxon>Nephilidae</taxon>
        <taxon>Trichonephila</taxon>
    </lineage>
</organism>
<dbReference type="EMBL" id="BMAO01010116">
    <property type="protein sequence ID" value="GFQ64951.1"/>
    <property type="molecule type" value="Genomic_DNA"/>
</dbReference>
<sequence length="151" mass="17980">MPSPSHKSNEEKNENFVGKLFPRVLRDLKIKPNQKLFQIKRKIRSKRQAEDNFGGKSMLKCWYVLRKRGTMVDFLRAFFAIFFGIKVFRAMQERIFLAVGQRILSLDQTNRLYLAMLSEWSGEWSLFTLLAWAVLHKKKEQEESGNERSYW</sequence>
<accession>A0A8X6K839</accession>
<keyword evidence="2" id="KW-1185">Reference proteome</keyword>
<proteinExistence type="predicted"/>
<gene>
    <name evidence="1" type="ORF">TNCT_505481</name>
</gene>
<protein>
    <submittedName>
        <fullName evidence="1">Uncharacterized protein</fullName>
    </submittedName>
</protein>
<dbReference type="Proteomes" id="UP000887116">
    <property type="component" value="Unassembled WGS sequence"/>
</dbReference>